<keyword evidence="1" id="KW-0472">Membrane</keyword>
<organism evidence="2 3">
    <name type="scientific">Curtobacterium subtropicum</name>
    <dbReference type="NCBI Taxonomy" id="3055138"/>
    <lineage>
        <taxon>Bacteria</taxon>
        <taxon>Bacillati</taxon>
        <taxon>Actinomycetota</taxon>
        <taxon>Actinomycetes</taxon>
        <taxon>Micrococcales</taxon>
        <taxon>Microbacteriaceae</taxon>
        <taxon>Curtobacterium</taxon>
    </lineage>
</organism>
<keyword evidence="3" id="KW-1185">Reference proteome</keyword>
<keyword evidence="1" id="KW-1133">Transmembrane helix</keyword>
<sequence length="461" mass="46185">MQRLSTLVDEARNRDDGFSIIEVLVAMTVFAMIAAGVAMGIASSLYLAHGSRSREVAINLAQDAIDRARTSTNLFGVVDGTSQRTVGGVDYSITQTARWVATAGAANACGAGGGPLAYKRVSMTVSWTAGGRGDGQSVSMNSLVAPPTSVTAPNLGTIIVAVSRVDGSGNSGVSVGISPNRTNPNGATAITSTIAATDVTGCTYALNVKPGSYDVTLSKSGNIDDGTSSGSLGAQTGTPSTTVRVQANQTSSATFNYDDALTVAPQWIDPNASTTAFTAPSSAPVSLRRKTADFGPYAAGTTAQVFPFTDGYKAVAGTPAACASTDPENWTTANGASVAPRGVGQPLVGTNAVRAPVQILTVKLAGNGDNALTATTTAPTPNSGDPGCATAASYTFSGLPAGGTVTIALPYGTYTLQSGSVTRILGGVITISYSGGAPTVSPAVGVSVSGNKVLLDPRRAP</sequence>
<protein>
    <submittedName>
        <fullName evidence="2">Prepilin-type N-terminal cleavage/methylation domain-containing protein</fullName>
    </submittedName>
</protein>
<evidence type="ECO:0000313" key="2">
    <source>
        <dbReference type="EMBL" id="MDM7889281.1"/>
    </source>
</evidence>
<dbReference type="EMBL" id="JAUCMM010000009">
    <property type="protein sequence ID" value="MDM7889281.1"/>
    <property type="molecule type" value="Genomic_DNA"/>
</dbReference>
<reference evidence="2 3" key="1">
    <citation type="submission" date="2023-06" db="EMBL/GenBank/DDBJ databases">
        <authorList>
            <person name="Feng G."/>
            <person name="Li J."/>
            <person name="Zhu H."/>
        </authorList>
    </citation>
    <scope>NUCLEOTIDE SEQUENCE [LARGE SCALE GENOMIC DNA]</scope>
    <source>
        <strain evidence="2 3">RHCJP20</strain>
    </source>
</reference>
<proteinExistence type="predicted"/>
<gene>
    <name evidence="2" type="ORF">QUG98_12555</name>
</gene>
<dbReference type="RefSeq" id="WP_289470859.1">
    <property type="nucleotide sequence ID" value="NZ_JAUCMM010000009.1"/>
</dbReference>
<evidence type="ECO:0000313" key="3">
    <source>
        <dbReference type="Proteomes" id="UP001235720"/>
    </source>
</evidence>
<keyword evidence="1" id="KW-0812">Transmembrane</keyword>
<evidence type="ECO:0000256" key="1">
    <source>
        <dbReference type="SAM" id="Phobius"/>
    </source>
</evidence>
<name>A0ABT7TI65_9MICO</name>
<accession>A0ABT7TI65</accession>
<dbReference type="InterPro" id="IPR012902">
    <property type="entry name" value="N_methyl_site"/>
</dbReference>
<comment type="caution">
    <text evidence="2">The sequence shown here is derived from an EMBL/GenBank/DDBJ whole genome shotgun (WGS) entry which is preliminary data.</text>
</comment>
<dbReference type="Pfam" id="PF07963">
    <property type="entry name" value="N_methyl"/>
    <property type="match status" value="1"/>
</dbReference>
<dbReference type="Proteomes" id="UP001235720">
    <property type="component" value="Unassembled WGS sequence"/>
</dbReference>
<feature type="transmembrane region" description="Helical" evidence="1">
    <location>
        <begin position="20"/>
        <end position="48"/>
    </location>
</feature>
<dbReference type="NCBIfam" id="TIGR02532">
    <property type="entry name" value="IV_pilin_GFxxxE"/>
    <property type="match status" value="1"/>
</dbReference>